<evidence type="ECO:0000313" key="2">
    <source>
        <dbReference type="Proteomes" id="UP000186030"/>
    </source>
</evidence>
<dbReference type="AlphaFoldDB" id="A0A1Q5T487"/>
<organism evidence="1 2">
    <name type="scientific">Geobacillus proteiniphilus</name>
    <dbReference type="NCBI Taxonomy" id="860353"/>
    <lineage>
        <taxon>Bacteria</taxon>
        <taxon>Bacillati</taxon>
        <taxon>Bacillota</taxon>
        <taxon>Bacilli</taxon>
        <taxon>Bacillales</taxon>
        <taxon>Anoxybacillaceae</taxon>
        <taxon>Geobacillus</taxon>
    </lineage>
</organism>
<name>A0A1Q5T487_9BACL</name>
<dbReference type="Proteomes" id="UP000186030">
    <property type="component" value="Unassembled WGS sequence"/>
</dbReference>
<reference evidence="1 2" key="1">
    <citation type="submission" date="2016-11" db="EMBL/GenBank/DDBJ databases">
        <authorList>
            <person name="Kadnikov V."/>
            <person name="Nazina T."/>
        </authorList>
    </citation>
    <scope>NUCLEOTIDE SEQUENCE [LARGE SCALE GENOMIC DNA]</scope>
    <source>
        <strain evidence="1 2">1017</strain>
    </source>
</reference>
<sequence>MSAKYRCPSSILTKTGANRQRKHTVIYIIHQKTDKYR</sequence>
<gene>
    <name evidence="1" type="ORF">BRO54_1241</name>
</gene>
<evidence type="ECO:0000313" key="1">
    <source>
        <dbReference type="EMBL" id="OKO95036.1"/>
    </source>
</evidence>
<reference evidence="2" key="2">
    <citation type="submission" date="2017-01" db="EMBL/GenBank/DDBJ databases">
        <title>Genome sequencing and annotation of Geobacillus sp. 1017, a Hydrocarbon-Oxidizing Thermophilic Bacterium Isolated from a Heavy Oil Reservoir (China).</title>
        <authorList>
            <person name="Kadnikov V.V."/>
            <person name="Mardanov A.V."/>
            <person name="Poltaraus A.B."/>
            <person name="Sokolova D.S."/>
            <person name="Semenova E.M."/>
            <person name="Ravin N.V."/>
            <person name="Tourova T.P."/>
            <person name="Nazina T.N."/>
        </authorList>
    </citation>
    <scope>NUCLEOTIDE SEQUENCE [LARGE SCALE GENOMIC DNA]</scope>
    <source>
        <strain evidence="2">1017</strain>
    </source>
</reference>
<protein>
    <submittedName>
        <fullName evidence="1">Uncharacterized protein</fullName>
    </submittedName>
</protein>
<accession>A0A1Q5T487</accession>
<dbReference type="EMBL" id="MQMG01000011">
    <property type="protein sequence ID" value="OKO95036.1"/>
    <property type="molecule type" value="Genomic_DNA"/>
</dbReference>
<comment type="caution">
    <text evidence="1">The sequence shown here is derived from an EMBL/GenBank/DDBJ whole genome shotgun (WGS) entry which is preliminary data.</text>
</comment>
<proteinExistence type="predicted"/>